<name>A0A9D4U599_ADICA</name>
<gene>
    <name evidence="1" type="ORF">GOP47_0022403</name>
</gene>
<sequence>MLACGMVVFSSGVASIALSRGDSTLAEVGYLRMEDLGSPALRMCFIRVLSHFFGSEGGRLLLPLLGGKWRPILLVFRTVLRRSRQGGVF</sequence>
<comment type="caution">
    <text evidence="1">The sequence shown here is derived from an EMBL/GenBank/DDBJ whole genome shotgun (WGS) entry which is preliminary data.</text>
</comment>
<dbReference type="EMBL" id="JABFUD020000022">
    <property type="protein sequence ID" value="KAI5061864.1"/>
    <property type="molecule type" value="Genomic_DNA"/>
</dbReference>
<proteinExistence type="predicted"/>
<accession>A0A9D4U599</accession>
<protein>
    <submittedName>
        <fullName evidence="1">Uncharacterized protein</fullName>
    </submittedName>
</protein>
<dbReference type="Proteomes" id="UP000886520">
    <property type="component" value="Chromosome 22"/>
</dbReference>
<dbReference type="AlphaFoldDB" id="A0A9D4U599"/>
<evidence type="ECO:0000313" key="1">
    <source>
        <dbReference type="EMBL" id="KAI5061864.1"/>
    </source>
</evidence>
<organism evidence="1 2">
    <name type="scientific">Adiantum capillus-veneris</name>
    <name type="common">Maidenhair fern</name>
    <dbReference type="NCBI Taxonomy" id="13818"/>
    <lineage>
        <taxon>Eukaryota</taxon>
        <taxon>Viridiplantae</taxon>
        <taxon>Streptophyta</taxon>
        <taxon>Embryophyta</taxon>
        <taxon>Tracheophyta</taxon>
        <taxon>Polypodiopsida</taxon>
        <taxon>Polypodiidae</taxon>
        <taxon>Polypodiales</taxon>
        <taxon>Pteridineae</taxon>
        <taxon>Pteridaceae</taxon>
        <taxon>Vittarioideae</taxon>
        <taxon>Adiantum</taxon>
    </lineage>
</organism>
<evidence type="ECO:0000313" key="2">
    <source>
        <dbReference type="Proteomes" id="UP000886520"/>
    </source>
</evidence>
<keyword evidence="2" id="KW-1185">Reference proteome</keyword>
<reference evidence="1" key="1">
    <citation type="submission" date="2021-01" db="EMBL/GenBank/DDBJ databases">
        <title>Adiantum capillus-veneris genome.</title>
        <authorList>
            <person name="Fang Y."/>
            <person name="Liao Q."/>
        </authorList>
    </citation>
    <scope>NUCLEOTIDE SEQUENCE</scope>
    <source>
        <strain evidence="1">H3</strain>
        <tissue evidence="1">Leaf</tissue>
    </source>
</reference>